<dbReference type="PANTHER" id="PTHR28158">
    <property type="entry name" value="37S RIBOSOMAL PROTEIN S35, MITOCHONDRIAL"/>
    <property type="match status" value="1"/>
</dbReference>
<dbReference type="GO" id="GO:0032543">
    <property type="term" value="P:mitochondrial translation"/>
    <property type="evidence" value="ECO:0007669"/>
    <property type="project" value="TreeGrafter"/>
</dbReference>
<evidence type="ECO:0000313" key="2">
    <source>
        <dbReference type="Proteomes" id="UP000039046"/>
    </source>
</evidence>
<dbReference type="STRING" id="1531966.A0A0A1TII0"/>
<sequence>MPARLPSSSTSLATLDSLLASSSQTSCALTRSFSSTPCRERMTRERQRMYKWLTSREGEAFKANERRYLGGSRDQPFPVNPLFKSQPVLDERTRELIWEKVTQRGDALKVVSADMGVDVRRVAAVVRLKEVEKQWVANGKKLAKPYAKAVMSMLPTTRYDERNPAANAPHEPVNDVHIHRYTLQQLFVPVAESKDFTRKDAAKAFHPTMLSVDERSPQRGLIQMEKEISKGKSVGESKQLFVEREQKQEEKVAAKLAAARKAEEDATQRVRTDRYEFRIKEINVDDVGATGKSRKGTGVRYGAPFDDRKRGAIKIPTSVE</sequence>
<evidence type="ECO:0000313" key="1">
    <source>
        <dbReference type="EMBL" id="CEJ89517.1"/>
    </source>
</evidence>
<dbReference type="PANTHER" id="PTHR28158:SF1">
    <property type="entry name" value="SMALL RIBOSOMAL SUBUNIT PROTEIN MS45"/>
    <property type="match status" value="1"/>
</dbReference>
<dbReference type="HOGENOM" id="CLU_049223_0_0_1"/>
<dbReference type="OrthoDB" id="10052321at2759"/>
<accession>A0A0A1TII0</accession>
<name>A0A0A1TII0_9HYPO</name>
<dbReference type="Pfam" id="PF12298">
    <property type="entry name" value="Bot1p"/>
    <property type="match status" value="1"/>
</dbReference>
<gene>
    <name evidence="1" type="ORF">VHEMI05358</name>
</gene>
<keyword evidence="2" id="KW-1185">Reference proteome</keyword>
<dbReference type="GO" id="GO:0005763">
    <property type="term" value="C:mitochondrial small ribosomal subunit"/>
    <property type="evidence" value="ECO:0007669"/>
    <property type="project" value="TreeGrafter"/>
</dbReference>
<dbReference type="InterPro" id="IPR021036">
    <property type="entry name" value="Ribosomal_mS45"/>
</dbReference>
<organism evidence="1 2">
    <name type="scientific">[Torrubiella] hemipterigena</name>
    <dbReference type="NCBI Taxonomy" id="1531966"/>
    <lineage>
        <taxon>Eukaryota</taxon>
        <taxon>Fungi</taxon>
        <taxon>Dikarya</taxon>
        <taxon>Ascomycota</taxon>
        <taxon>Pezizomycotina</taxon>
        <taxon>Sordariomycetes</taxon>
        <taxon>Hypocreomycetidae</taxon>
        <taxon>Hypocreales</taxon>
        <taxon>Clavicipitaceae</taxon>
        <taxon>Clavicipitaceae incertae sedis</taxon>
        <taxon>'Torrubiella' clade</taxon>
    </lineage>
</organism>
<protein>
    <recommendedName>
        <fullName evidence="3">Ribosomal protein S35, mitochondrial</fullName>
    </recommendedName>
</protein>
<proteinExistence type="predicted"/>
<evidence type="ECO:0008006" key="3">
    <source>
        <dbReference type="Google" id="ProtNLM"/>
    </source>
</evidence>
<dbReference type="GO" id="GO:0003735">
    <property type="term" value="F:structural constituent of ribosome"/>
    <property type="evidence" value="ECO:0007669"/>
    <property type="project" value="TreeGrafter"/>
</dbReference>
<dbReference type="Proteomes" id="UP000039046">
    <property type="component" value="Unassembled WGS sequence"/>
</dbReference>
<dbReference type="AlphaFoldDB" id="A0A0A1TII0"/>
<reference evidence="1 2" key="1">
    <citation type="journal article" date="2015" name="Genome Announc.">
        <title>Draft Genome Sequence and Gene Annotation of the Entomopathogenic Fungus Verticillium hemipterigenum.</title>
        <authorList>
            <person name="Horn F."/>
            <person name="Habel A."/>
            <person name="Scharf D.H."/>
            <person name="Dworschak J."/>
            <person name="Brakhage A.A."/>
            <person name="Guthke R."/>
            <person name="Hertweck C."/>
            <person name="Linde J."/>
        </authorList>
    </citation>
    <scope>NUCLEOTIDE SEQUENCE [LARGE SCALE GENOMIC DNA]</scope>
</reference>
<dbReference type="EMBL" id="CDHN01000002">
    <property type="protein sequence ID" value="CEJ89517.1"/>
    <property type="molecule type" value="Genomic_DNA"/>
</dbReference>